<dbReference type="Pfam" id="PF01636">
    <property type="entry name" value="APH"/>
    <property type="match status" value="1"/>
</dbReference>
<dbReference type="AlphaFoldDB" id="A0A6B0GEP5"/>
<dbReference type="InterPro" id="IPR011009">
    <property type="entry name" value="Kinase-like_dom_sf"/>
</dbReference>
<dbReference type="Proteomes" id="UP000451471">
    <property type="component" value="Unassembled WGS sequence"/>
</dbReference>
<evidence type="ECO:0000313" key="2">
    <source>
        <dbReference type="EMBL" id="MWG33282.1"/>
    </source>
</evidence>
<dbReference type="Gene3D" id="3.30.200.20">
    <property type="entry name" value="Phosphorylase Kinase, domain 1"/>
    <property type="match status" value="1"/>
</dbReference>
<keyword evidence="3" id="KW-1185">Reference proteome</keyword>
<evidence type="ECO:0000313" key="3">
    <source>
        <dbReference type="Proteomes" id="UP000451471"/>
    </source>
</evidence>
<dbReference type="PANTHER" id="PTHR21310">
    <property type="entry name" value="AMINOGLYCOSIDE PHOSPHOTRANSFERASE-RELATED-RELATED"/>
    <property type="match status" value="1"/>
</dbReference>
<dbReference type="InterPro" id="IPR002575">
    <property type="entry name" value="Aminoglycoside_PTrfase"/>
</dbReference>
<keyword evidence="2" id="KW-0808">Transferase</keyword>
<name>A0A6B0GEP5_9EURY</name>
<comment type="caution">
    <text evidence="2">The sequence shown here is derived from an EMBL/GenBank/DDBJ whole genome shotgun (WGS) entry which is preliminary data.</text>
</comment>
<gene>
    <name evidence="2" type="ORF">GQS65_02040</name>
</gene>
<sequence length="340" mass="38100">MVGELEPTWTVESIERSEHGTDFVGLLTVDTGDERRRVVLKATTAGLVDPAVARSEPRLLDLVDRETAIPVPSVVGYRDDHGTYPAPFTLMEYVDGENLENRAGSLAPAARDRIVRDAGANLARLHALGPLPAYGRVGVEDGELTVLDTDDHSHREDFREKLLADTEETLDSLTDGGFFPELADDPERFADLVPDARAFVREAVPALPEADPPTYNHWDYRYGNLLVDPETGETRAVLDWANLSAADPAYNLAKVETRLLSPEDDGETRTADLRETFRSAYRRERPSWTFDDATLERMALYRLTDRLDAMACLPLWYQDASPKERDDVAADHRAFVHEFF</sequence>
<dbReference type="InterPro" id="IPR051678">
    <property type="entry name" value="AGP_Transferase"/>
</dbReference>
<dbReference type="EMBL" id="WSZK01000006">
    <property type="protein sequence ID" value="MWG33282.1"/>
    <property type="molecule type" value="Genomic_DNA"/>
</dbReference>
<proteinExistence type="predicted"/>
<feature type="domain" description="Aminoglycoside phosphotransferase" evidence="1">
    <location>
        <begin position="31"/>
        <end position="285"/>
    </location>
</feature>
<evidence type="ECO:0000259" key="1">
    <source>
        <dbReference type="Pfam" id="PF01636"/>
    </source>
</evidence>
<protein>
    <submittedName>
        <fullName evidence="2">Phosphotransferase</fullName>
    </submittedName>
</protein>
<dbReference type="GO" id="GO:0016740">
    <property type="term" value="F:transferase activity"/>
    <property type="evidence" value="ECO:0007669"/>
    <property type="project" value="UniProtKB-KW"/>
</dbReference>
<organism evidence="2 3">
    <name type="scientific">Halomarina oriensis</name>
    <dbReference type="NCBI Taxonomy" id="671145"/>
    <lineage>
        <taxon>Archaea</taxon>
        <taxon>Methanobacteriati</taxon>
        <taxon>Methanobacteriota</taxon>
        <taxon>Stenosarchaea group</taxon>
        <taxon>Halobacteria</taxon>
        <taxon>Halobacteriales</taxon>
        <taxon>Natronomonadaceae</taxon>
        <taxon>Halomarina</taxon>
    </lineage>
</organism>
<dbReference type="OrthoDB" id="350437at2157"/>
<reference evidence="2 3" key="1">
    <citation type="submission" date="2019-12" db="EMBL/GenBank/DDBJ databases">
        <title>Halocatena pleomorpha gen. nov. sp. nov., an extremely halophilic archaeon of family Halobacteriaceae isolated from saltpan soil.</title>
        <authorList>
            <person name="Pal Y."/>
            <person name="Verma A."/>
            <person name="Krishnamurthi S."/>
            <person name="Kumar P."/>
        </authorList>
    </citation>
    <scope>NUCLEOTIDE SEQUENCE [LARGE SCALE GENOMIC DNA]</scope>
    <source>
        <strain evidence="2 3">JCM 16495</strain>
    </source>
</reference>
<dbReference type="SUPFAM" id="SSF56112">
    <property type="entry name" value="Protein kinase-like (PK-like)"/>
    <property type="match status" value="1"/>
</dbReference>
<accession>A0A6B0GEP5</accession>
<dbReference type="Gene3D" id="3.90.1200.10">
    <property type="match status" value="1"/>
</dbReference>